<dbReference type="PROSITE" id="PS50862">
    <property type="entry name" value="AA_TRNA_LIGASE_II"/>
    <property type="match status" value="1"/>
</dbReference>
<evidence type="ECO:0000256" key="8">
    <source>
        <dbReference type="ARBA" id="ARBA00047671"/>
    </source>
</evidence>
<dbReference type="PANTHER" id="PTHR42753">
    <property type="entry name" value="MITOCHONDRIAL RIBOSOME PROTEIN L39/PROLYL-TRNA LIGASE FAMILY MEMBER"/>
    <property type="match status" value="1"/>
</dbReference>
<evidence type="ECO:0000256" key="5">
    <source>
        <dbReference type="ARBA" id="ARBA00022917"/>
    </source>
</evidence>
<accession>A0AAU9UTR8</accession>
<proteinExistence type="predicted"/>
<gene>
    <name evidence="10" type="ORF">EEDITHA_LOCUS15791</name>
</gene>
<comment type="caution">
    <text evidence="10">The sequence shown here is derived from an EMBL/GenBank/DDBJ whole genome shotgun (WGS) entry which is preliminary data.</text>
</comment>
<dbReference type="GO" id="GO:0006433">
    <property type="term" value="P:prolyl-tRNA aminoacylation"/>
    <property type="evidence" value="ECO:0007669"/>
    <property type="project" value="InterPro"/>
</dbReference>
<dbReference type="EC" id="6.1.1.15" evidence="1"/>
<dbReference type="PRINTS" id="PR01046">
    <property type="entry name" value="TRNASYNTHPRO"/>
</dbReference>
<keyword evidence="5" id="KW-0648">Protein biosynthesis</keyword>
<evidence type="ECO:0000313" key="11">
    <source>
        <dbReference type="Proteomes" id="UP001153954"/>
    </source>
</evidence>
<feature type="domain" description="Aminoacyl-transfer RNA synthetases class-II family profile" evidence="9">
    <location>
        <begin position="58"/>
        <end position="318"/>
    </location>
</feature>
<dbReference type="InterPro" id="IPR002314">
    <property type="entry name" value="aa-tRNA-synt_IIb"/>
</dbReference>
<dbReference type="InterPro" id="IPR036621">
    <property type="entry name" value="Anticodon-bd_dom_sf"/>
</dbReference>
<keyword evidence="3" id="KW-0547">Nucleotide-binding</keyword>
<dbReference type="EMBL" id="CAKOGL010000023">
    <property type="protein sequence ID" value="CAH2100989.1"/>
    <property type="molecule type" value="Genomic_DNA"/>
</dbReference>
<dbReference type="AlphaFoldDB" id="A0AAU9UTR8"/>
<dbReference type="InterPro" id="IPR002316">
    <property type="entry name" value="Pro-tRNA-ligase_IIa"/>
</dbReference>
<dbReference type="Pfam" id="PF03129">
    <property type="entry name" value="HGTP_anticodon"/>
    <property type="match status" value="1"/>
</dbReference>
<evidence type="ECO:0000256" key="6">
    <source>
        <dbReference type="ARBA" id="ARBA00023146"/>
    </source>
</evidence>
<keyword evidence="11" id="KW-1185">Reference proteome</keyword>
<keyword evidence="4" id="KW-0067">ATP-binding</keyword>
<evidence type="ECO:0000259" key="9">
    <source>
        <dbReference type="PROSITE" id="PS50862"/>
    </source>
</evidence>
<reference evidence="10" key="1">
    <citation type="submission" date="2022-03" db="EMBL/GenBank/DDBJ databases">
        <authorList>
            <person name="Tunstrom K."/>
        </authorList>
    </citation>
    <scope>NUCLEOTIDE SEQUENCE</scope>
</reference>
<dbReference type="SUPFAM" id="SSF52954">
    <property type="entry name" value="Class II aaRS ABD-related"/>
    <property type="match status" value="1"/>
</dbReference>
<comment type="catalytic activity">
    <reaction evidence="8">
        <text>tRNA(Pro) + L-proline + ATP = L-prolyl-tRNA(Pro) + AMP + diphosphate</text>
        <dbReference type="Rhea" id="RHEA:14305"/>
        <dbReference type="Rhea" id="RHEA-COMP:9700"/>
        <dbReference type="Rhea" id="RHEA-COMP:9702"/>
        <dbReference type="ChEBI" id="CHEBI:30616"/>
        <dbReference type="ChEBI" id="CHEBI:33019"/>
        <dbReference type="ChEBI" id="CHEBI:60039"/>
        <dbReference type="ChEBI" id="CHEBI:78442"/>
        <dbReference type="ChEBI" id="CHEBI:78532"/>
        <dbReference type="ChEBI" id="CHEBI:456215"/>
        <dbReference type="EC" id="6.1.1.15"/>
    </reaction>
</comment>
<evidence type="ECO:0000256" key="4">
    <source>
        <dbReference type="ARBA" id="ARBA00022840"/>
    </source>
</evidence>
<evidence type="ECO:0000256" key="7">
    <source>
        <dbReference type="ARBA" id="ARBA00029731"/>
    </source>
</evidence>
<protein>
    <recommendedName>
        <fullName evidence="1">proline--tRNA ligase</fullName>
        <ecNumber evidence="1">6.1.1.15</ecNumber>
    </recommendedName>
    <alternativeName>
        <fullName evidence="7">Prolyl-tRNA synthetase</fullName>
    </alternativeName>
</protein>
<dbReference type="GO" id="GO:0004827">
    <property type="term" value="F:proline-tRNA ligase activity"/>
    <property type="evidence" value="ECO:0007669"/>
    <property type="project" value="UniProtKB-EC"/>
</dbReference>
<name>A0AAU9UTR8_EUPED</name>
<dbReference type="Gene3D" id="3.30.930.10">
    <property type="entry name" value="Bira Bifunctional Protein, Domain 2"/>
    <property type="match status" value="1"/>
</dbReference>
<evidence type="ECO:0000313" key="10">
    <source>
        <dbReference type="EMBL" id="CAH2100989.1"/>
    </source>
</evidence>
<keyword evidence="6" id="KW-0030">Aminoacyl-tRNA synthetase</keyword>
<dbReference type="Pfam" id="PF00587">
    <property type="entry name" value="tRNA-synt_2b"/>
    <property type="match status" value="1"/>
</dbReference>
<sequence>MRLLSQIFQPIITIPKGAKIKNTEITCKSQKLLLECGLVRPTSAGFFTLLPLARRAITKLENIIQRCLDDIGAQRITLPCLTTAKLWATSGRLDDVGPELIKVVDRHGKNFLLAPTHEEAIADLLADVGPLSYKQLPIILYQIGNKYRDEHRPKHGLLRAREFNMMDAYSAHCTHACAARAYSALTDAYRRVFRALDAPVCRVEAPTGEMGGSLSHEWQLPAPAGEDAIAVCPSCSHTTLAAEINACVKCGKETERVNSIEVGHTFILGTRYSEPLQANFVGPDSSGPVYMGCYGIGITRLLAAILEVMSSEKSMRWPKEIAPYTAVVIGPKEGSKEWSQHDFNKVMDVARQIDRNGFRDDVVVDDRHTLTIGKRLMMADRTGYPYIIVCGRSALETPPRYELYRSTPGEAQPPQLLTIDELINVMRENKLNIDLEYKENVNMVK</sequence>
<keyword evidence="2" id="KW-0436">Ligase</keyword>
<dbReference type="GO" id="GO:0005739">
    <property type="term" value="C:mitochondrion"/>
    <property type="evidence" value="ECO:0007669"/>
    <property type="project" value="TreeGrafter"/>
</dbReference>
<dbReference type="GO" id="GO:0005524">
    <property type="term" value="F:ATP binding"/>
    <property type="evidence" value="ECO:0007669"/>
    <property type="project" value="UniProtKB-KW"/>
</dbReference>
<dbReference type="InterPro" id="IPR006195">
    <property type="entry name" value="aa-tRNA-synth_II"/>
</dbReference>
<evidence type="ECO:0000256" key="1">
    <source>
        <dbReference type="ARBA" id="ARBA00012831"/>
    </source>
</evidence>
<dbReference type="InterPro" id="IPR004154">
    <property type="entry name" value="Anticodon-bd"/>
</dbReference>
<dbReference type="Gene3D" id="3.40.50.800">
    <property type="entry name" value="Anticodon-binding domain"/>
    <property type="match status" value="1"/>
</dbReference>
<evidence type="ECO:0000256" key="2">
    <source>
        <dbReference type="ARBA" id="ARBA00022598"/>
    </source>
</evidence>
<dbReference type="PANTHER" id="PTHR42753:SF10">
    <property type="entry name" value="PROLINE--TRNA LIGASE, MITOCHONDRIAL-RELATED"/>
    <property type="match status" value="1"/>
</dbReference>
<organism evidence="10 11">
    <name type="scientific">Euphydryas editha</name>
    <name type="common">Edith's checkerspot</name>
    <dbReference type="NCBI Taxonomy" id="104508"/>
    <lineage>
        <taxon>Eukaryota</taxon>
        <taxon>Metazoa</taxon>
        <taxon>Ecdysozoa</taxon>
        <taxon>Arthropoda</taxon>
        <taxon>Hexapoda</taxon>
        <taxon>Insecta</taxon>
        <taxon>Pterygota</taxon>
        <taxon>Neoptera</taxon>
        <taxon>Endopterygota</taxon>
        <taxon>Lepidoptera</taxon>
        <taxon>Glossata</taxon>
        <taxon>Ditrysia</taxon>
        <taxon>Papilionoidea</taxon>
        <taxon>Nymphalidae</taxon>
        <taxon>Nymphalinae</taxon>
        <taxon>Euphydryas</taxon>
    </lineage>
</organism>
<dbReference type="Proteomes" id="UP001153954">
    <property type="component" value="Unassembled WGS sequence"/>
</dbReference>
<dbReference type="InterPro" id="IPR033730">
    <property type="entry name" value="ProRS_core_prok"/>
</dbReference>
<dbReference type="InterPro" id="IPR045864">
    <property type="entry name" value="aa-tRNA-synth_II/BPL/LPL"/>
</dbReference>
<dbReference type="SUPFAM" id="SSF55681">
    <property type="entry name" value="Class II aaRS and biotin synthetases"/>
    <property type="match status" value="1"/>
</dbReference>
<dbReference type="InterPro" id="IPR050062">
    <property type="entry name" value="Pro-tRNA_synthetase"/>
</dbReference>
<dbReference type="CDD" id="cd00779">
    <property type="entry name" value="ProRS_core_prok"/>
    <property type="match status" value="1"/>
</dbReference>
<evidence type="ECO:0000256" key="3">
    <source>
        <dbReference type="ARBA" id="ARBA00022741"/>
    </source>
</evidence>